<dbReference type="FunFam" id="2.40.50.140:FF:000103">
    <property type="entry name" value="protein RRP5 homolog"/>
    <property type="match status" value="1"/>
</dbReference>
<feature type="region of interest" description="Disordered" evidence="6">
    <location>
        <begin position="196"/>
        <end position="229"/>
    </location>
</feature>
<dbReference type="PROSITE" id="PS50126">
    <property type="entry name" value="S1"/>
    <property type="match status" value="2"/>
</dbReference>
<dbReference type="PANTHER" id="PTHR10724">
    <property type="entry name" value="30S RIBOSOMAL PROTEIN S1"/>
    <property type="match status" value="1"/>
</dbReference>
<keyword evidence="2" id="KW-0677">Repeat</keyword>
<dbReference type="InterPro" id="IPR035104">
    <property type="entry name" value="Ribosomal_protein_S1-like"/>
</dbReference>
<feature type="compositionally biased region" description="Acidic residues" evidence="6">
    <location>
        <begin position="207"/>
        <end position="229"/>
    </location>
</feature>
<evidence type="ECO:0000256" key="6">
    <source>
        <dbReference type="SAM" id="MobiDB-lite"/>
    </source>
</evidence>
<organism evidence="8">
    <name type="scientific">marine metagenome</name>
    <dbReference type="NCBI Taxonomy" id="408172"/>
    <lineage>
        <taxon>unclassified sequences</taxon>
        <taxon>metagenomes</taxon>
        <taxon>ecological metagenomes</taxon>
    </lineage>
</organism>
<feature type="non-terminal residue" evidence="8">
    <location>
        <position position="229"/>
    </location>
</feature>
<dbReference type="PANTHER" id="PTHR10724:SF7">
    <property type="entry name" value="SMALL RIBOSOMAL SUBUNIT PROTEIN BS1C"/>
    <property type="match status" value="1"/>
</dbReference>
<dbReference type="FunFam" id="2.40.50.140:FF:000011">
    <property type="entry name" value="30S ribosomal protein S1"/>
    <property type="match status" value="1"/>
</dbReference>
<dbReference type="GO" id="GO:0003735">
    <property type="term" value="F:structural constituent of ribosome"/>
    <property type="evidence" value="ECO:0007669"/>
    <property type="project" value="TreeGrafter"/>
</dbReference>
<name>A0A381ZXE1_9ZZZZ</name>
<evidence type="ECO:0000256" key="2">
    <source>
        <dbReference type="ARBA" id="ARBA00022737"/>
    </source>
</evidence>
<dbReference type="InterPro" id="IPR003029">
    <property type="entry name" value="S1_domain"/>
</dbReference>
<dbReference type="GO" id="GO:0022627">
    <property type="term" value="C:cytosolic small ribosomal subunit"/>
    <property type="evidence" value="ECO:0007669"/>
    <property type="project" value="TreeGrafter"/>
</dbReference>
<comment type="similarity">
    <text evidence="1">Belongs to the bacterial ribosomal protein bS1 family.</text>
</comment>
<keyword evidence="5" id="KW-0687">Ribonucleoprotein</keyword>
<protein>
    <recommendedName>
        <fullName evidence="7">S1 motif domain-containing protein</fullName>
    </recommendedName>
</protein>
<accession>A0A381ZXE1</accession>
<dbReference type="SUPFAM" id="SSF50249">
    <property type="entry name" value="Nucleic acid-binding proteins"/>
    <property type="match status" value="2"/>
</dbReference>
<sequence>IGTVVHGNVRNLTAFGAFVELEEGIDGLVHISDMSWTKRIKHPSDVVTKGDDVDVMVMNIDKAARRISLGIKQVEEDPWLSLSEVYPINTETNGKIVRLLDRGVVVELPNDVEGFVPISQLNHPDIKRPADAFREGDDIPLRVIEFDAKNRRIVLSVKSFFKDRERSEIDGYLESHPIETTNIGEVVDLGTDVKEGESDAVETVTEVSDDSPGNEESAEASAEGADEEA</sequence>
<dbReference type="PRINTS" id="PR00681">
    <property type="entry name" value="RIBOSOMALS1"/>
</dbReference>
<feature type="non-terminal residue" evidence="8">
    <location>
        <position position="1"/>
    </location>
</feature>
<reference evidence="8" key="1">
    <citation type="submission" date="2018-05" db="EMBL/GenBank/DDBJ databases">
        <authorList>
            <person name="Lanie J.A."/>
            <person name="Ng W.-L."/>
            <person name="Kazmierczak K.M."/>
            <person name="Andrzejewski T.M."/>
            <person name="Davidsen T.M."/>
            <person name="Wayne K.J."/>
            <person name="Tettelin H."/>
            <person name="Glass J.I."/>
            <person name="Rusch D."/>
            <person name="Podicherti R."/>
            <person name="Tsui H.-C.T."/>
            <person name="Winkler M.E."/>
        </authorList>
    </citation>
    <scope>NUCLEOTIDE SEQUENCE</scope>
</reference>
<feature type="domain" description="S1 motif" evidence="7">
    <location>
        <begin position="2"/>
        <end position="72"/>
    </location>
</feature>
<keyword evidence="3" id="KW-0694">RNA-binding</keyword>
<dbReference type="GO" id="GO:0006412">
    <property type="term" value="P:translation"/>
    <property type="evidence" value="ECO:0007669"/>
    <property type="project" value="TreeGrafter"/>
</dbReference>
<evidence type="ECO:0000256" key="4">
    <source>
        <dbReference type="ARBA" id="ARBA00022980"/>
    </source>
</evidence>
<evidence type="ECO:0000256" key="5">
    <source>
        <dbReference type="ARBA" id="ARBA00023274"/>
    </source>
</evidence>
<evidence type="ECO:0000259" key="7">
    <source>
        <dbReference type="PROSITE" id="PS50126"/>
    </source>
</evidence>
<dbReference type="EMBL" id="UINC01023068">
    <property type="protein sequence ID" value="SVA93985.1"/>
    <property type="molecule type" value="Genomic_DNA"/>
</dbReference>
<dbReference type="Gene3D" id="2.40.50.140">
    <property type="entry name" value="Nucleic acid-binding proteins"/>
    <property type="match status" value="2"/>
</dbReference>
<dbReference type="Pfam" id="PF00575">
    <property type="entry name" value="S1"/>
    <property type="match status" value="2"/>
</dbReference>
<keyword evidence="4" id="KW-0689">Ribosomal protein</keyword>
<dbReference type="SMART" id="SM00316">
    <property type="entry name" value="S1"/>
    <property type="match status" value="2"/>
</dbReference>
<proteinExistence type="inferred from homology"/>
<evidence type="ECO:0000256" key="3">
    <source>
        <dbReference type="ARBA" id="ARBA00022884"/>
    </source>
</evidence>
<evidence type="ECO:0000256" key="1">
    <source>
        <dbReference type="ARBA" id="ARBA00006767"/>
    </source>
</evidence>
<dbReference type="GO" id="GO:0003729">
    <property type="term" value="F:mRNA binding"/>
    <property type="evidence" value="ECO:0007669"/>
    <property type="project" value="TreeGrafter"/>
</dbReference>
<evidence type="ECO:0000313" key="8">
    <source>
        <dbReference type="EMBL" id="SVA93985.1"/>
    </source>
</evidence>
<dbReference type="InterPro" id="IPR012340">
    <property type="entry name" value="NA-bd_OB-fold"/>
</dbReference>
<dbReference type="AlphaFoldDB" id="A0A381ZXE1"/>
<feature type="domain" description="S1 motif" evidence="7">
    <location>
        <begin position="89"/>
        <end position="158"/>
    </location>
</feature>
<gene>
    <name evidence="8" type="ORF">METZ01_LOCUS146839</name>
</gene>
<dbReference type="InterPro" id="IPR050437">
    <property type="entry name" value="Ribos_protein_bS1-like"/>
</dbReference>